<comment type="caution">
    <text evidence="1">The sequence shown here is derived from an EMBL/GenBank/DDBJ whole genome shotgun (WGS) entry which is preliminary data.</text>
</comment>
<name>A0ABQ9WY89_9EUKA</name>
<organism evidence="1 2">
    <name type="scientific">Blattamonas nauphoetae</name>
    <dbReference type="NCBI Taxonomy" id="2049346"/>
    <lineage>
        <taxon>Eukaryota</taxon>
        <taxon>Metamonada</taxon>
        <taxon>Preaxostyla</taxon>
        <taxon>Oxymonadida</taxon>
        <taxon>Blattamonas</taxon>
    </lineage>
</organism>
<gene>
    <name evidence="1" type="ORF">BLNAU_20578</name>
</gene>
<evidence type="ECO:0000313" key="2">
    <source>
        <dbReference type="Proteomes" id="UP001281761"/>
    </source>
</evidence>
<accession>A0ABQ9WY89</accession>
<dbReference type="EMBL" id="JARBJD010000296">
    <property type="protein sequence ID" value="KAK2944481.1"/>
    <property type="molecule type" value="Genomic_DNA"/>
</dbReference>
<evidence type="ECO:0000313" key="1">
    <source>
        <dbReference type="EMBL" id="KAK2944481.1"/>
    </source>
</evidence>
<proteinExistence type="predicted"/>
<reference evidence="1 2" key="1">
    <citation type="journal article" date="2022" name="bioRxiv">
        <title>Genomics of Preaxostyla Flagellates Illuminates Evolutionary Transitions and the Path Towards Mitochondrial Loss.</title>
        <authorList>
            <person name="Novak L.V.F."/>
            <person name="Treitli S.C."/>
            <person name="Pyrih J."/>
            <person name="Halakuc P."/>
            <person name="Pipaliya S.V."/>
            <person name="Vacek V."/>
            <person name="Brzon O."/>
            <person name="Soukal P."/>
            <person name="Eme L."/>
            <person name="Dacks J.B."/>
            <person name="Karnkowska A."/>
            <person name="Elias M."/>
            <person name="Hampl V."/>
        </authorList>
    </citation>
    <scope>NUCLEOTIDE SEQUENCE [LARGE SCALE GENOMIC DNA]</scope>
    <source>
        <strain evidence="1">NAU3</strain>
        <tissue evidence="1">Gut</tissue>
    </source>
</reference>
<protein>
    <submittedName>
        <fullName evidence="1">Uncharacterized protein</fullName>
    </submittedName>
</protein>
<dbReference type="Proteomes" id="UP001281761">
    <property type="component" value="Unassembled WGS sequence"/>
</dbReference>
<keyword evidence="2" id="KW-1185">Reference proteome</keyword>
<sequence length="487" mass="52402">MTAPSSTLLNCAFVDSESKHFGGCIYSRDWNAASTSSSITNCLFENCRTSINYVYISISGGALVFAYAVSVQLNFVTFRGNKAGINPGNDVMFAYSDTSLIISETIFGCTSTSESPRLRVYEETEGKDDHLPIPTTTATLLSCVGTSFDSDTAEFTLKMSETITGTVLVLIDNSEGTRSPTSEQAPNIGRVLSFSFDNTDESSCRVSLGESGLAQTPLSAYSVVESSFVGSVILSASSVLDESGKNALITVSGSGIPSGILSVSLSDNTVLDFEFRPKQTTSEVLIVPLTETSPKLSFGETYTIVSAESQTLPTSPVAIPYSITFIIPNPPRLTTLNEAEYDSALKTVRISLEGVNLSGTHKVTLSVNGTEETVTIDVVFSSSQGHLGGILFDSETPTKVNISYNTRYEIVEMKKNDVDVDCVKDLSFETIAEPTRFNDVSLNLNSIHTSLRIQLSGSGFIGQYSVTLTSGFSYDFKKETYFIVDIL</sequence>